<sequence length="606" mass="64123">MDATPSRIDELAGRAGAWLAPRQATFAPSRRPARSPKLFEQGVPPLAAPAESPSTSSTRTSGRHAESTHRTPLLDGQTLPAAALGLSGTGPGRHTAAVVADRFDRFTWRDTCAQSAGLRELAEELGERHGHAAAPDLLADVFLAAYKAGPRVREHAEMVPSRLVNHQIVTALLESADFAELRRETAGDPYAAAMAVLAQAGAVRGLLERSRPEQQRADRADRARQAAEDAANAVSEALRSAAEEAGEDGTVAAEAADAVRQAVEAAEAAEAEAERAAEGAAQALAAAAPGLRTGARNAAAKAAGAVREEAALLRAWGVGAGELERMPFGRRALLAERLRTGRLARWAELIGRFRQMAGGERARKVENATGELVGVTLGDDLSRVIPSELAHLGLPELRAVFAVRYAAGELMLYDSRGEQATGRGAIIACVDTSHSMYEAGPGGITREAWSKACALALLDQARHAGRDFVGILFSAADRLRVFRFPAGEPAGIDRVLDFAETFLGGGTSYQAPLSAAGELLAEEFDDAARGRGDIVMITDDDCGVTEAWMRRWNEAKRRLDFRVFGVVVGAPRVGAAGSALEALCDNLRCVEDFTDVHAAADLFRVI</sequence>
<protein>
    <submittedName>
        <fullName evidence="3">VWA domain-containing protein</fullName>
    </submittedName>
</protein>
<feature type="region of interest" description="Disordered" evidence="1">
    <location>
        <begin position="207"/>
        <end position="232"/>
    </location>
</feature>
<dbReference type="SMART" id="SM00327">
    <property type="entry name" value="VWA"/>
    <property type="match status" value="1"/>
</dbReference>
<dbReference type="PANTHER" id="PTHR36846">
    <property type="entry name" value="PROTEIN VIAA"/>
    <property type="match status" value="1"/>
</dbReference>
<dbReference type="Gene3D" id="3.40.50.410">
    <property type="entry name" value="von Willebrand factor, type A domain"/>
    <property type="match status" value="1"/>
</dbReference>
<evidence type="ECO:0000313" key="3">
    <source>
        <dbReference type="EMBL" id="GAA4294615.1"/>
    </source>
</evidence>
<dbReference type="EMBL" id="BAABET010000001">
    <property type="protein sequence ID" value="GAA4294615.1"/>
    <property type="molecule type" value="Genomic_DNA"/>
</dbReference>
<dbReference type="InterPro" id="IPR036465">
    <property type="entry name" value="vWFA_dom_sf"/>
</dbReference>
<evidence type="ECO:0000259" key="2">
    <source>
        <dbReference type="SMART" id="SM00327"/>
    </source>
</evidence>
<gene>
    <name evidence="3" type="ORF">GCM10023086_06980</name>
</gene>
<feature type="compositionally biased region" description="Low complexity" evidence="1">
    <location>
        <begin position="44"/>
        <end position="60"/>
    </location>
</feature>
<feature type="region of interest" description="Disordered" evidence="1">
    <location>
        <begin position="21"/>
        <end position="78"/>
    </location>
</feature>
<accession>A0ABP8F433</accession>
<dbReference type="Proteomes" id="UP001501115">
    <property type="component" value="Unassembled WGS sequence"/>
</dbReference>
<dbReference type="InterPro" id="IPR002035">
    <property type="entry name" value="VWF_A"/>
</dbReference>
<reference evidence="4" key="1">
    <citation type="journal article" date="2019" name="Int. J. Syst. Evol. Microbiol.">
        <title>The Global Catalogue of Microorganisms (GCM) 10K type strain sequencing project: providing services to taxonomists for standard genome sequencing and annotation.</title>
        <authorList>
            <consortium name="The Broad Institute Genomics Platform"/>
            <consortium name="The Broad Institute Genome Sequencing Center for Infectious Disease"/>
            <person name="Wu L."/>
            <person name="Ma J."/>
        </authorList>
    </citation>
    <scope>NUCLEOTIDE SEQUENCE [LARGE SCALE GENOMIC DNA]</scope>
    <source>
        <strain evidence="4">JCM 31290</strain>
    </source>
</reference>
<dbReference type="SUPFAM" id="SSF53300">
    <property type="entry name" value="vWA-like"/>
    <property type="match status" value="1"/>
</dbReference>
<feature type="compositionally biased region" description="Basic and acidic residues" evidence="1">
    <location>
        <begin position="207"/>
        <end position="227"/>
    </location>
</feature>
<name>A0ABP8F433_9ACTN</name>
<comment type="caution">
    <text evidence="3">The sequence shown here is derived from an EMBL/GenBank/DDBJ whole genome shotgun (WGS) entry which is preliminary data.</text>
</comment>
<proteinExistence type="predicted"/>
<dbReference type="Pfam" id="PF13519">
    <property type="entry name" value="VWA_2"/>
    <property type="match status" value="1"/>
</dbReference>
<feature type="domain" description="VWFA" evidence="2">
    <location>
        <begin position="423"/>
        <end position="606"/>
    </location>
</feature>
<evidence type="ECO:0000313" key="4">
    <source>
        <dbReference type="Proteomes" id="UP001501115"/>
    </source>
</evidence>
<dbReference type="PANTHER" id="PTHR36846:SF1">
    <property type="entry name" value="PROTEIN VIAA"/>
    <property type="match status" value="1"/>
</dbReference>
<evidence type="ECO:0000256" key="1">
    <source>
        <dbReference type="SAM" id="MobiDB-lite"/>
    </source>
</evidence>
<organism evidence="3 4">
    <name type="scientific">Streptomyces venetus</name>
    <dbReference type="NCBI Taxonomy" id="1701086"/>
    <lineage>
        <taxon>Bacteria</taxon>
        <taxon>Bacillati</taxon>
        <taxon>Actinomycetota</taxon>
        <taxon>Actinomycetes</taxon>
        <taxon>Kitasatosporales</taxon>
        <taxon>Streptomycetaceae</taxon>
        <taxon>Streptomyces</taxon>
    </lineage>
</organism>
<keyword evidence="4" id="KW-1185">Reference proteome</keyword>